<evidence type="ECO:0000259" key="4">
    <source>
        <dbReference type="PROSITE" id="PS01124"/>
    </source>
</evidence>
<dbReference type="RefSeq" id="WP_207325440.1">
    <property type="nucleotide sequence ID" value="NZ_CP071504.1"/>
</dbReference>
<reference evidence="5 6" key="1">
    <citation type="submission" date="2021-03" db="EMBL/GenBank/DDBJ databases">
        <title>Novel species identification of genus Shewanella.</title>
        <authorList>
            <person name="Liu G."/>
            <person name="Zhang Q."/>
        </authorList>
    </citation>
    <scope>NUCLEOTIDE SEQUENCE [LARGE SCALE GENOMIC DNA]</scope>
    <source>
        <strain evidence="5 6">FJAT-53726</strain>
    </source>
</reference>
<evidence type="ECO:0000313" key="6">
    <source>
        <dbReference type="Proteomes" id="UP000663281"/>
    </source>
</evidence>
<dbReference type="InterPro" id="IPR014710">
    <property type="entry name" value="RmlC-like_jellyroll"/>
</dbReference>
<dbReference type="GO" id="GO:0043565">
    <property type="term" value="F:sequence-specific DNA binding"/>
    <property type="evidence" value="ECO:0007669"/>
    <property type="project" value="InterPro"/>
</dbReference>
<dbReference type="InterPro" id="IPR009057">
    <property type="entry name" value="Homeodomain-like_sf"/>
</dbReference>
<dbReference type="PROSITE" id="PS00041">
    <property type="entry name" value="HTH_ARAC_FAMILY_1"/>
    <property type="match status" value="1"/>
</dbReference>
<evidence type="ECO:0000256" key="2">
    <source>
        <dbReference type="ARBA" id="ARBA00023125"/>
    </source>
</evidence>
<dbReference type="SMART" id="SM00342">
    <property type="entry name" value="HTH_ARAC"/>
    <property type="match status" value="1"/>
</dbReference>
<feature type="domain" description="HTH araC/xylS-type" evidence="4">
    <location>
        <begin position="190"/>
        <end position="288"/>
    </location>
</feature>
<organism evidence="5 6">
    <name type="scientific">Shewanella cyperi</name>
    <dbReference type="NCBI Taxonomy" id="2814292"/>
    <lineage>
        <taxon>Bacteria</taxon>
        <taxon>Pseudomonadati</taxon>
        <taxon>Pseudomonadota</taxon>
        <taxon>Gammaproteobacteria</taxon>
        <taxon>Alteromonadales</taxon>
        <taxon>Shewanellaceae</taxon>
        <taxon>Shewanella</taxon>
    </lineage>
</organism>
<dbReference type="Gene3D" id="2.60.120.10">
    <property type="entry name" value="Jelly Rolls"/>
    <property type="match status" value="1"/>
</dbReference>
<name>A0A975ALC9_9GAMM</name>
<sequence length="300" mass="34346">MLEWINRIAFDSSSPLIMQGNEHQFGFQVHEPEVMAHSHWHGHIEINYLFGCAADYLINGRRISVPEGKMIIFWASIPHQMTASSGDGYMVNIYIPLQAFQAWKFPPEFVGLLLRGEVLVSEKLHRSDYELTRQWEQDLQRKQAALTAQVISEIRGRIRRMAVENYSRYGLGTDTARELKNPVSGLGHIDAMLRYIADHYDQKITIEQVAAATGLHPNYAMKLFNRVMKISIKQYINRLRLQHAQALLVDTDQGVLNIAIEAGFGSISRFYDIFQRELKMTPQAFRSQTQKMLAGQAASH</sequence>
<dbReference type="InterPro" id="IPR018060">
    <property type="entry name" value="HTH_AraC"/>
</dbReference>
<evidence type="ECO:0000313" key="5">
    <source>
        <dbReference type="EMBL" id="QSX30631.1"/>
    </source>
</evidence>
<evidence type="ECO:0000256" key="1">
    <source>
        <dbReference type="ARBA" id="ARBA00023015"/>
    </source>
</evidence>
<dbReference type="PANTHER" id="PTHR43280:SF14">
    <property type="entry name" value="MELIBIOSE OPERON REGULATORY PROTEIN"/>
    <property type="match status" value="1"/>
</dbReference>
<keyword evidence="6" id="KW-1185">Reference proteome</keyword>
<gene>
    <name evidence="5" type="ORF">JYB88_02920</name>
</gene>
<proteinExistence type="predicted"/>
<dbReference type="SUPFAM" id="SSF46689">
    <property type="entry name" value="Homeodomain-like"/>
    <property type="match status" value="2"/>
</dbReference>
<dbReference type="KEGG" id="scyp:JYB88_02920"/>
<dbReference type="SUPFAM" id="SSF51182">
    <property type="entry name" value="RmlC-like cupins"/>
    <property type="match status" value="1"/>
</dbReference>
<keyword evidence="3" id="KW-0804">Transcription</keyword>
<dbReference type="Proteomes" id="UP000663281">
    <property type="component" value="Chromosome"/>
</dbReference>
<dbReference type="InterPro" id="IPR018062">
    <property type="entry name" value="HTH_AraC-typ_CS"/>
</dbReference>
<dbReference type="Gene3D" id="1.10.10.60">
    <property type="entry name" value="Homeodomain-like"/>
    <property type="match status" value="2"/>
</dbReference>
<dbReference type="Pfam" id="PF12833">
    <property type="entry name" value="HTH_18"/>
    <property type="match status" value="1"/>
</dbReference>
<dbReference type="GO" id="GO:0003700">
    <property type="term" value="F:DNA-binding transcription factor activity"/>
    <property type="evidence" value="ECO:0007669"/>
    <property type="project" value="InterPro"/>
</dbReference>
<dbReference type="InterPro" id="IPR011051">
    <property type="entry name" value="RmlC_Cupin_sf"/>
</dbReference>
<dbReference type="PROSITE" id="PS01124">
    <property type="entry name" value="HTH_ARAC_FAMILY_2"/>
    <property type="match status" value="1"/>
</dbReference>
<accession>A0A975ALC9</accession>
<dbReference type="AlphaFoldDB" id="A0A975ALC9"/>
<evidence type="ECO:0000256" key="3">
    <source>
        <dbReference type="ARBA" id="ARBA00023163"/>
    </source>
</evidence>
<dbReference type="PANTHER" id="PTHR43280">
    <property type="entry name" value="ARAC-FAMILY TRANSCRIPTIONAL REGULATOR"/>
    <property type="match status" value="1"/>
</dbReference>
<dbReference type="EMBL" id="CP071504">
    <property type="protein sequence ID" value="QSX30631.1"/>
    <property type="molecule type" value="Genomic_DNA"/>
</dbReference>
<keyword evidence="2" id="KW-0238">DNA-binding</keyword>
<protein>
    <submittedName>
        <fullName evidence="5">Helix-turn-helix domain-containing protein</fullName>
    </submittedName>
</protein>
<keyword evidence="1" id="KW-0805">Transcription regulation</keyword>